<dbReference type="InterPro" id="IPR019775">
    <property type="entry name" value="WD40_repeat_CS"/>
</dbReference>
<evidence type="ECO:0000256" key="4">
    <source>
        <dbReference type="SAM" id="Coils"/>
    </source>
</evidence>
<dbReference type="InterPro" id="IPR001680">
    <property type="entry name" value="WD40_rpt"/>
</dbReference>
<dbReference type="Gene3D" id="3.40.50.300">
    <property type="entry name" value="P-loop containing nucleotide triphosphate hydrolases"/>
    <property type="match status" value="1"/>
</dbReference>
<sequence length="1444" mass="157757">MNNKPKSKRERIKGWFRGLRVSSSSSVSESVAPLPSGSLLSVASEPVHGTREVGSTGEENTAPSAGHNRASLQTQPAPSITSAHRIGPAPSSPRSDTAIPTTASLVAQAVDTAGPEPGPPTAMLNPPTEGSSLQADEAPAPSATSEPTPGVNKAWEALRWSLKKLADTSRAVAPIADAAKVILDCFDTIEAAAKNQEDYQELAAELNSLTETLADQVDKMPSEAVSKCVSGVARGIARQAEEIKNKTKRGSERRLWAASSDEEDVVRRYRRIQSLFRQLQANLSMNTWSNTHDLLVDTRLQALGPERQATYNSALSTTVGRRTCTKHTRTKVLSDLVSWVEDKNAPAVYWMNGMAGTGKTTIAYSFCEWLEQHELLAGSFFCTRTSASCKDVARIIPTVVYQLARYSASFQNVLYDILSADPDAGSKNIPNQIESLLKESVRKTLSKPNGTMLDHLVIVIDALDECDDQNGVTILLDKLFELMPQLPLKVFITSRPEPGIGSKMSAHPGLRQVIRLHDIETSMVRADIELYLKEELGFMSPGLSTEDLEQLVQRSGVLFIYAATLVRYIKPQGRTINSQKRLQSLLNLSSGMGKQHVPIDNLYKAILVAVFEDSEREEDEIADIRAVLRTVLFAQEPIGAPTIAKLAGIDDHIRVDDALSPLWSVLHLSESGLVSTLHASFPDFIFDQKRSADYFCDINEHGAELTKRCFGVMKDELRFNICDLPSSFIPDEKVDDLQERIKKNISASLAYACSYWTTHMSMVKVPGEVMAEAEEFFGRRLLFWMEVMSLRQRLLVGLDGLRRLKQWLTRTGPTLSTLRPLIEDAINFYTSYTASPASGCTPHIYISLLPFCPRSSSVYTRYWPRMQGLLYLRGSLMDRRETAALATWNIGSPVYSVAYSPDGSRVAVGCKDGSVSIRNAYDGTLLVGPLQGHTDEVNSVVFSGDGRLVASGSDDRTIRVWDVRSGSLITDPFHGHTDRVNSVSFSPDSTRIVSGSDDSTIRVWRATDGALLMDPLQGHTDAINCVTFSPDGTLIASASSDKTIRLWHSHDGTPAASPLYGHTKAVNSVTFTPDGTRLVSGSDDETVRVWRVSDGSAVTGPFQGHTYWVTSVAVSGDGTLVASGSLDYTVRVWRLDDGTLAAGPFAGHTEGIWSVVYAPDGTRVISGSGDGTMRVWNVRGGLVASASSYLPLSRLNSLCFSPDGAHVVTESENNGIQMWRVTDGTCQPGSVDMRPPSPRLHMSSPDGLYTAQTDEDGKLVQVVRAADETVVAGPFNVSPRVWRLSDDSASLMVGFEDGRIEVVDLQSGRTALHLRSAEDDYVDMIVQSLDRFLLASVDDNRYTSQALRIWSTSEPTVSLGLPPTPSRTSEQVHALSGFYGQCRIRNDGWLVDADDNLLLWLPSDIAHLGFPWFTSLIITRSGVLQVPKQSLVAGEQWAKCCTKG</sequence>
<feature type="repeat" description="WD" evidence="3">
    <location>
        <begin position="1102"/>
        <end position="1143"/>
    </location>
</feature>
<dbReference type="PROSITE" id="PS50294">
    <property type="entry name" value="WD_REPEATS_REGION"/>
    <property type="match status" value="6"/>
</dbReference>
<feature type="repeat" description="WD" evidence="3">
    <location>
        <begin position="1059"/>
        <end position="1100"/>
    </location>
</feature>
<feature type="compositionally biased region" description="Low complexity" evidence="5">
    <location>
        <begin position="21"/>
        <end position="31"/>
    </location>
</feature>
<organism evidence="7 8">
    <name type="scientific">Thanatephorus cucumeris (strain AG1-IB / isolate 7/3/14)</name>
    <name type="common">Lettuce bottom rot fungus</name>
    <name type="synonym">Rhizoctonia solani</name>
    <dbReference type="NCBI Taxonomy" id="1108050"/>
    <lineage>
        <taxon>Eukaryota</taxon>
        <taxon>Fungi</taxon>
        <taxon>Dikarya</taxon>
        <taxon>Basidiomycota</taxon>
        <taxon>Agaricomycotina</taxon>
        <taxon>Agaricomycetes</taxon>
        <taxon>Cantharellales</taxon>
        <taxon>Ceratobasidiaceae</taxon>
        <taxon>Rhizoctonia</taxon>
        <taxon>Rhizoctonia solani AG-1</taxon>
    </lineage>
</organism>
<feature type="domain" description="NACHT" evidence="6">
    <location>
        <begin position="347"/>
        <end position="496"/>
    </location>
</feature>
<dbReference type="CDD" id="cd21037">
    <property type="entry name" value="MLKL_NTD"/>
    <property type="match status" value="1"/>
</dbReference>
<dbReference type="PROSITE" id="PS00678">
    <property type="entry name" value="WD_REPEATS_1"/>
    <property type="match status" value="2"/>
</dbReference>
<dbReference type="InterPro" id="IPR007111">
    <property type="entry name" value="NACHT_NTPase"/>
</dbReference>
<feature type="region of interest" description="Disordered" evidence="5">
    <location>
        <begin position="111"/>
        <end position="151"/>
    </location>
</feature>
<feature type="repeat" description="WD" evidence="3">
    <location>
        <begin position="973"/>
        <end position="1014"/>
    </location>
</feature>
<feature type="compositionally biased region" description="Polar residues" evidence="5">
    <location>
        <begin position="70"/>
        <end position="82"/>
    </location>
</feature>
<dbReference type="HOGENOM" id="CLU_000288_6_3_1"/>
<reference evidence="7 8" key="1">
    <citation type="journal article" date="2013" name="J. Biotechnol.">
        <title>Establishment and interpretation of the genome sequence of the phytopathogenic fungus Rhizoctonia solani AG1-IB isolate 7/3/14.</title>
        <authorList>
            <person name="Wibberg D.W."/>
            <person name="Jelonek L.J."/>
            <person name="Rupp O.R."/>
            <person name="Hennig M.H."/>
            <person name="Eikmeyer F.E."/>
            <person name="Goesmann A.G."/>
            <person name="Hartmann A.H."/>
            <person name="Borriss R.B."/>
            <person name="Grosch R.G."/>
            <person name="Puehler A.P."/>
            <person name="Schlueter A.S."/>
        </authorList>
    </citation>
    <scope>NUCLEOTIDE SEQUENCE [LARGE SCALE GENOMIC DNA]</scope>
    <source>
        <strain evidence="8">AG1-IB / isolate 7/3/14</strain>
    </source>
</reference>
<dbReference type="CDD" id="cd00200">
    <property type="entry name" value="WD40"/>
    <property type="match status" value="1"/>
</dbReference>
<dbReference type="SUPFAM" id="SSF52540">
    <property type="entry name" value="P-loop containing nucleoside triphosphate hydrolases"/>
    <property type="match status" value="1"/>
</dbReference>
<dbReference type="SMART" id="SM00320">
    <property type="entry name" value="WD40"/>
    <property type="match status" value="8"/>
</dbReference>
<dbReference type="EMBL" id="CAOJ01010941">
    <property type="protein sequence ID" value="CCO33109.1"/>
    <property type="molecule type" value="Genomic_DNA"/>
</dbReference>
<dbReference type="Proteomes" id="UP000012065">
    <property type="component" value="Unassembled WGS sequence"/>
</dbReference>
<dbReference type="InterPro" id="IPR036322">
    <property type="entry name" value="WD40_repeat_dom_sf"/>
</dbReference>
<evidence type="ECO:0000313" key="8">
    <source>
        <dbReference type="Proteomes" id="UP000012065"/>
    </source>
</evidence>
<dbReference type="InterPro" id="IPR020472">
    <property type="entry name" value="WD40_PAC1"/>
</dbReference>
<name>M5C180_THACB</name>
<proteinExistence type="predicted"/>
<accession>M5C180</accession>
<dbReference type="PANTHER" id="PTHR19848">
    <property type="entry name" value="WD40 REPEAT PROTEIN"/>
    <property type="match status" value="1"/>
</dbReference>
<feature type="repeat" description="WD" evidence="3">
    <location>
        <begin position="930"/>
        <end position="971"/>
    </location>
</feature>
<keyword evidence="2" id="KW-0677">Repeat</keyword>
<keyword evidence="1 3" id="KW-0853">WD repeat</keyword>
<evidence type="ECO:0000256" key="3">
    <source>
        <dbReference type="PROSITE-ProRule" id="PRU00221"/>
    </source>
</evidence>
<feature type="region of interest" description="Disordered" evidence="5">
    <location>
        <begin position="1"/>
        <end position="98"/>
    </location>
</feature>
<feature type="repeat" description="WD" evidence="3">
    <location>
        <begin position="1145"/>
        <end position="1186"/>
    </location>
</feature>
<keyword evidence="4" id="KW-0175">Coiled coil</keyword>
<dbReference type="InterPro" id="IPR015943">
    <property type="entry name" value="WD40/YVTN_repeat-like_dom_sf"/>
</dbReference>
<dbReference type="PROSITE" id="PS50082">
    <property type="entry name" value="WD_REPEATS_2"/>
    <property type="match status" value="6"/>
</dbReference>
<dbReference type="PROSITE" id="PS50837">
    <property type="entry name" value="NACHT"/>
    <property type="match status" value="1"/>
</dbReference>
<feature type="compositionally biased region" description="Basic residues" evidence="5">
    <location>
        <begin position="1"/>
        <end position="11"/>
    </location>
</feature>
<evidence type="ECO:0000259" key="6">
    <source>
        <dbReference type="PROSITE" id="PS50837"/>
    </source>
</evidence>
<comment type="caution">
    <text evidence="7">The sequence shown here is derived from an EMBL/GenBank/DDBJ whole genome shotgun (WGS) entry which is preliminary data.</text>
</comment>
<dbReference type="Gene3D" id="2.130.10.10">
    <property type="entry name" value="YVTN repeat-like/Quinoprotein amine dehydrogenase"/>
    <property type="match status" value="4"/>
</dbReference>
<dbReference type="PANTHER" id="PTHR19848:SF8">
    <property type="entry name" value="F-BOX AND WD REPEAT DOMAIN CONTAINING 7"/>
    <property type="match status" value="1"/>
</dbReference>
<feature type="compositionally biased region" description="Low complexity" evidence="5">
    <location>
        <begin position="135"/>
        <end position="149"/>
    </location>
</feature>
<feature type="coiled-coil region" evidence="4">
    <location>
        <begin position="189"/>
        <end position="219"/>
    </location>
</feature>
<dbReference type="Pfam" id="PF00400">
    <property type="entry name" value="WD40"/>
    <property type="match status" value="7"/>
</dbReference>
<dbReference type="InterPro" id="IPR059179">
    <property type="entry name" value="MLKL-like_MCAfunc"/>
</dbReference>
<dbReference type="Pfam" id="PF24883">
    <property type="entry name" value="NPHP3_N"/>
    <property type="match status" value="1"/>
</dbReference>
<evidence type="ECO:0000256" key="2">
    <source>
        <dbReference type="ARBA" id="ARBA00022737"/>
    </source>
</evidence>
<dbReference type="PRINTS" id="PR00320">
    <property type="entry name" value="GPROTEINBRPT"/>
</dbReference>
<evidence type="ECO:0000256" key="5">
    <source>
        <dbReference type="SAM" id="MobiDB-lite"/>
    </source>
</evidence>
<dbReference type="SUPFAM" id="SSF50960">
    <property type="entry name" value="TolB, C-terminal domain"/>
    <property type="match status" value="1"/>
</dbReference>
<evidence type="ECO:0000313" key="7">
    <source>
        <dbReference type="EMBL" id="CCO33109.1"/>
    </source>
</evidence>
<dbReference type="InterPro" id="IPR027417">
    <property type="entry name" value="P-loop_NTPase"/>
</dbReference>
<gene>
    <name evidence="7" type="ORF">BN14_07178</name>
</gene>
<feature type="repeat" description="WD" evidence="3">
    <location>
        <begin position="1016"/>
        <end position="1057"/>
    </location>
</feature>
<evidence type="ECO:0000256" key="1">
    <source>
        <dbReference type="ARBA" id="ARBA00022574"/>
    </source>
</evidence>
<dbReference type="InterPro" id="IPR056884">
    <property type="entry name" value="NPHP3-like_N"/>
</dbReference>
<dbReference type="SUPFAM" id="SSF50978">
    <property type="entry name" value="WD40 repeat-like"/>
    <property type="match status" value="1"/>
</dbReference>
<protein>
    <submittedName>
        <fullName evidence="7">Vegetative incompatibility protein HET-E-1</fullName>
    </submittedName>
</protein>